<accession>A0A2G8LA12</accession>
<protein>
    <submittedName>
        <fullName evidence="1">Uncharacterized protein</fullName>
    </submittedName>
</protein>
<comment type="caution">
    <text evidence="1">The sequence shown here is derived from an EMBL/GenBank/DDBJ whole genome shotgun (WGS) entry which is preliminary data.</text>
</comment>
<dbReference type="AlphaFoldDB" id="A0A2G8LA12"/>
<evidence type="ECO:0000313" key="1">
    <source>
        <dbReference type="EMBL" id="PIK57064.1"/>
    </source>
</evidence>
<proteinExistence type="predicted"/>
<evidence type="ECO:0000313" key="2">
    <source>
        <dbReference type="Proteomes" id="UP000230750"/>
    </source>
</evidence>
<gene>
    <name evidence="1" type="ORF">BSL78_06004</name>
</gene>
<sequence>MKATPGYVVKQRTYLHWLPCSLQDEGNTRVCREGSEHTCTGYHVHYKMKATPGYVVKAANIPALLPCSLQDEGTPGYVVKAANIPALLPCSLQDEGNTRVCLRRRTYLHCYHVHYKMKAHQDEGTPGYVVKAANIPALATSSLQDEGNCRVCREDSEHTCTGYHVHYKMKATPGYVVKAANIPALATMFMTR</sequence>
<dbReference type="EMBL" id="MRZV01000154">
    <property type="protein sequence ID" value="PIK57064.1"/>
    <property type="molecule type" value="Genomic_DNA"/>
</dbReference>
<dbReference type="Proteomes" id="UP000230750">
    <property type="component" value="Unassembled WGS sequence"/>
</dbReference>
<reference evidence="1 2" key="1">
    <citation type="journal article" date="2017" name="PLoS Biol.">
        <title>The sea cucumber genome provides insights into morphological evolution and visceral regeneration.</title>
        <authorList>
            <person name="Zhang X."/>
            <person name="Sun L."/>
            <person name="Yuan J."/>
            <person name="Sun Y."/>
            <person name="Gao Y."/>
            <person name="Zhang L."/>
            <person name="Li S."/>
            <person name="Dai H."/>
            <person name="Hamel J.F."/>
            <person name="Liu C."/>
            <person name="Yu Y."/>
            <person name="Liu S."/>
            <person name="Lin W."/>
            <person name="Guo K."/>
            <person name="Jin S."/>
            <person name="Xu P."/>
            <person name="Storey K.B."/>
            <person name="Huan P."/>
            <person name="Zhang T."/>
            <person name="Zhou Y."/>
            <person name="Zhang J."/>
            <person name="Lin C."/>
            <person name="Li X."/>
            <person name="Xing L."/>
            <person name="Huo D."/>
            <person name="Sun M."/>
            <person name="Wang L."/>
            <person name="Mercier A."/>
            <person name="Li F."/>
            <person name="Yang H."/>
            <person name="Xiang J."/>
        </authorList>
    </citation>
    <scope>NUCLEOTIDE SEQUENCE [LARGE SCALE GENOMIC DNA]</scope>
    <source>
        <strain evidence="1">Shaxun</strain>
        <tissue evidence="1">Muscle</tissue>
    </source>
</reference>
<keyword evidence="2" id="KW-1185">Reference proteome</keyword>
<organism evidence="1 2">
    <name type="scientific">Stichopus japonicus</name>
    <name type="common">Sea cucumber</name>
    <dbReference type="NCBI Taxonomy" id="307972"/>
    <lineage>
        <taxon>Eukaryota</taxon>
        <taxon>Metazoa</taxon>
        <taxon>Echinodermata</taxon>
        <taxon>Eleutherozoa</taxon>
        <taxon>Echinozoa</taxon>
        <taxon>Holothuroidea</taxon>
        <taxon>Aspidochirotacea</taxon>
        <taxon>Aspidochirotida</taxon>
        <taxon>Stichopodidae</taxon>
        <taxon>Apostichopus</taxon>
    </lineage>
</organism>
<name>A0A2G8LA12_STIJA</name>